<dbReference type="RefSeq" id="WP_285394040.1">
    <property type="nucleotide sequence ID" value="NZ_JASSVS010000028.1"/>
</dbReference>
<proteinExistence type="predicted"/>
<name>A0ABT7IIG3_9GAMM</name>
<evidence type="ECO:0000256" key="1">
    <source>
        <dbReference type="SAM" id="MobiDB-lite"/>
    </source>
</evidence>
<keyword evidence="2" id="KW-0472">Membrane</keyword>
<comment type="caution">
    <text evidence="3">The sequence shown here is derived from an EMBL/GenBank/DDBJ whole genome shotgun (WGS) entry which is preliminary data.</text>
</comment>
<feature type="compositionally biased region" description="Gly residues" evidence="1">
    <location>
        <begin position="1"/>
        <end position="12"/>
    </location>
</feature>
<accession>A0ABT7IIG3</accession>
<evidence type="ECO:0000313" key="3">
    <source>
        <dbReference type="EMBL" id="MDL0433966.1"/>
    </source>
</evidence>
<feature type="region of interest" description="Disordered" evidence="1">
    <location>
        <begin position="1"/>
        <end position="22"/>
    </location>
</feature>
<evidence type="ECO:0000256" key="2">
    <source>
        <dbReference type="SAM" id="Phobius"/>
    </source>
</evidence>
<keyword evidence="4" id="KW-1185">Reference proteome</keyword>
<protein>
    <submittedName>
        <fullName evidence="3">Uncharacterized protein</fullName>
    </submittedName>
</protein>
<keyword evidence="2" id="KW-1133">Transmembrane helix</keyword>
<dbReference type="EMBL" id="JASSVS010000028">
    <property type="protein sequence ID" value="MDL0433966.1"/>
    <property type="molecule type" value="Genomic_DNA"/>
</dbReference>
<gene>
    <name evidence="3" type="ORF">QPM17_22760</name>
</gene>
<reference evidence="3 4" key="1">
    <citation type="submission" date="2023-06" db="EMBL/GenBank/DDBJ databases">
        <title>Marinobacter azerbaijanicus a moderately halophilic, isolated from Urmia Lake in Azerbaijan region of Iran.</title>
        <authorList>
            <person name="Sanchez-Porro C."/>
            <person name="Aghdam E.M."/>
            <person name="Saheb S.M."/>
            <person name="Tarhriz V."/>
            <person name="Kazemi E."/>
            <person name="Ammozegar M.A."/>
            <person name="Ventosa A."/>
            <person name="Hejazi M.S."/>
        </authorList>
    </citation>
    <scope>NUCLEOTIDE SEQUENCE [LARGE SCALE GENOMIC DNA]</scope>
    <source>
        <strain evidence="3 4">TBZ242</strain>
    </source>
</reference>
<dbReference type="Proteomes" id="UP001227964">
    <property type="component" value="Unassembled WGS sequence"/>
</dbReference>
<organism evidence="3 4">
    <name type="scientific">Marinobacter azerbaijanicus</name>
    <dbReference type="NCBI Taxonomy" id="3050455"/>
    <lineage>
        <taxon>Bacteria</taxon>
        <taxon>Pseudomonadati</taxon>
        <taxon>Pseudomonadota</taxon>
        <taxon>Gammaproteobacteria</taxon>
        <taxon>Pseudomonadales</taxon>
        <taxon>Marinobacteraceae</taxon>
        <taxon>Marinobacter</taxon>
    </lineage>
</organism>
<sequence>MIPGISTGGGGLSASSGVKSSNELSQGGHIFNFGPPPSTGVQGINYNMLALAAVAGVVLFVVVK</sequence>
<evidence type="ECO:0000313" key="4">
    <source>
        <dbReference type="Proteomes" id="UP001227964"/>
    </source>
</evidence>
<keyword evidence="2" id="KW-0812">Transmembrane</keyword>
<feature type="transmembrane region" description="Helical" evidence="2">
    <location>
        <begin position="44"/>
        <end position="63"/>
    </location>
</feature>